<dbReference type="AlphaFoldDB" id="A0A4C1VV43"/>
<organism evidence="1 2">
    <name type="scientific">Eumeta variegata</name>
    <name type="common">Bagworm moth</name>
    <name type="synonym">Eumeta japonica</name>
    <dbReference type="NCBI Taxonomy" id="151549"/>
    <lineage>
        <taxon>Eukaryota</taxon>
        <taxon>Metazoa</taxon>
        <taxon>Ecdysozoa</taxon>
        <taxon>Arthropoda</taxon>
        <taxon>Hexapoda</taxon>
        <taxon>Insecta</taxon>
        <taxon>Pterygota</taxon>
        <taxon>Neoptera</taxon>
        <taxon>Endopterygota</taxon>
        <taxon>Lepidoptera</taxon>
        <taxon>Glossata</taxon>
        <taxon>Ditrysia</taxon>
        <taxon>Tineoidea</taxon>
        <taxon>Psychidae</taxon>
        <taxon>Oiketicinae</taxon>
        <taxon>Eumeta</taxon>
    </lineage>
</organism>
<keyword evidence="2" id="KW-1185">Reference proteome</keyword>
<dbReference type="Proteomes" id="UP000299102">
    <property type="component" value="Unassembled WGS sequence"/>
</dbReference>
<dbReference type="OrthoDB" id="69646at2759"/>
<proteinExistence type="predicted"/>
<sequence length="118" mass="12438">MNGAFGRLRERSAALGQGRVAGATPFRAGSMGAALEKRLPYPKPSESESSGGPLAPLPLPSTLSFSIRRPIPIQDAGNALVTPLELRVSMGGSDYLPSDGLPARLPHDCAIEKMFIRP</sequence>
<accession>A0A4C1VV43</accession>
<evidence type="ECO:0000313" key="2">
    <source>
        <dbReference type="Proteomes" id="UP000299102"/>
    </source>
</evidence>
<gene>
    <name evidence="1" type="ORF">EVAR_29424_1</name>
</gene>
<evidence type="ECO:0000313" key="1">
    <source>
        <dbReference type="EMBL" id="GBP42069.1"/>
    </source>
</evidence>
<dbReference type="EMBL" id="BGZK01000411">
    <property type="protein sequence ID" value="GBP42069.1"/>
    <property type="molecule type" value="Genomic_DNA"/>
</dbReference>
<reference evidence="1 2" key="1">
    <citation type="journal article" date="2019" name="Commun. Biol.">
        <title>The bagworm genome reveals a unique fibroin gene that provides high tensile strength.</title>
        <authorList>
            <person name="Kono N."/>
            <person name="Nakamura H."/>
            <person name="Ohtoshi R."/>
            <person name="Tomita M."/>
            <person name="Numata K."/>
            <person name="Arakawa K."/>
        </authorList>
    </citation>
    <scope>NUCLEOTIDE SEQUENCE [LARGE SCALE GENOMIC DNA]</scope>
</reference>
<comment type="caution">
    <text evidence="1">The sequence shown here is derived from an EMBL/GenBank/DDBJ whole genome shotgun (WGS) entry which is preliminary data.</text>
</comment>
<protein>
    <submittedName>
        <fullName evidence="1">Uncharacterized protein</fullName>
    </submittedName>
</protein>
<name>A0A4C1VV43_EUMVA</name>